<gene>
    <name evidence="1" type="ORF">RMCB_5157</name>
</gene>
<dbReference type="STRING" id="146020.RMCB_5157"/>
<reference evidence="2" key="1">
    <citation type="journal article" date="2016" name="Genome Announc.">
        <title>Draft Genome Sequences of Five Rapidly Growing Mycobacterium Species, M. thermoresistibile, M. fortuitum subsp. acetamidolyticum, M. canariasense, M. brisbanense, and M. novocastrense.</title>
        <authorList>
            <person name="Katahira K."/>
            <person name="Ogura Y."/>
            <person name="Gotoh Y."/>
            <person name="Hayashi T."/>
        </authorList>
    </citation>
    <scope>NUCLEOTIDE SEQUENCE [LARGE SCALE GENOMIC DNA]</scope>
    <source>
        <strain evidence="2">JCM15654</strain>
    </source>
</reference>
<protein>
    <submittedName>
        <fullName evidence="1">Uncharacterized protein</fullName>
    </submittedName>
</protein>
<dbReference type="EMBL" id="BCSX01000045">
    <property type="protein sequence ID" value="GAS91061.1"/>
    <property type="molecule type" value="Genomic_DNA"/>
</dbReference>
<dbReference type="OrthoDB" id="4630310at2"/>
<evidence type="ECO:0000313" key="1">
    <source>
        <dbReference type="EMBL" id="GAS91061.1"/>
    </source>
</evidence>
<proteinExistence type="predicted"/>
<evidence type="ECO:0000313" key="2">
    <source>
        <dbReference type="Proteomes" id="UP000069620"/>
    </source>
</evidence>
<accession>A0A100W3Q6</accession>
<name>A0A100W3Q6_9MYCO</name>
<keyword evidence="2" id="KW-1185">Reference proteome</keyword>
<reference evidence="2" key="2">
    <citation type="submission" date="2016-02" db="EMBL/GenBank/DDBJ databases">
        <title>Draft genome sequence of five rapidly growing Mycobacterium species.</title>
        <authorList>
            <person name="Katahira K."/>
            <person name="Gotou Y."/>
            <person name="Iida K."/>
            <person name="Ogura Y."/>
            <person name="Hayashi T."/>
        </authorList>
    </citation>
    <scope>NUCLEOTIDE SEQUENCE [LARGE SCALE GENOMIC DNA]</scope>
    <source>
        <strain evidence="2">JCM15654</strain>
    </source>
</reference>
<comment type="caution">
    <text evidence="1">The sequence shown here is derived from an EMBL/GenBank/DDBJ whole genome shotgun (WGS) entry which is preliminary data.</text>
</comment>
<dbReference type="AlphaFoldDB" id="A0A100W3Q6"/>
<organism evidence="1 2">
    <name type="scientific">Mycolicibacterium brisbanense</name>
    <dbReference type="NCBI Taxonomy" id="146020"/>
    <lineage>
        <taxon>Bacteria</taxon>
        <taxon>Bacillati</taxon>
        <taxon>Actinomycetota</taxon>
        <taxon>Actinomycetes</taxon>
        <taxon>Mycobacteriales</taxon>
        <taxon>Mycobacteriaceae</taxon>
        <taxon>Mycolicibacterium</taxon>
    </lineage>
</organism>
<dbReference type="RefSeq" id="WP_062831047.1">
    <property type="nucleotide sequence ID" value="NZ_BCSX01000045.1"/>
</dbReference>
<sequence>MPADPDTPVDAMTEGELAAHIYRSIDELSARGTREAFAELLRVVAYTGEKVGEAARLLATANSWAQVAEVSGTSKQAAWERWRS</sequence>
<dbReference type="Proteomes" id="UP000069620">
    <property type="component" value="Unassembled WGS sequence"/>
</dbReference>